<feature type="domain" description="Sensor histidine kinase NatK-like C-terminal" evidence="2">
    <location>
        <begin position="99"/>
        <end position="173"/>
    </location>
</feature>
<feature type="transmembrane region" description="Helical" evidence="1">
    <location>
        <begin position="53"/>
        <end position="76"/>
    </location>
</feature>
<comment type="caution">
    <text evidence="3">The sequence shown here is derived from an EMBL/GenBank/DDBJ whole genome shotgun (WGS) entry which is preliminary data.</text>
</comment>
<organism evidence="3 4">
    <name type="scientific">Clostridium fessum</name>
    <dbReference type="NCBI Taxonomy" id="2126740"/>
    <lineage>
        <taxon>Bacteria</taxon>
        <taxon>Bacillati</taxon>
        <taxon>Bacillota</taxon>
        <taxon>Clostridia</taxon>
        <taxon>Eubacteriales</taxon>
        <taxon>Clostridiaceae</taxon>
        <taxon>Clostridium</taxon>
    </lineage>
</organism>
<accession>A0A2T3FP46</accession>
<keyword evidence="4" id="KW-1185">Reference proteome</keyword>
<dbReference type="AlphaFoldDB" id="A0A2T3FP46"/>
<dbReference type="InterPro" id="IPR032834">
    <property type="entry name" value="NatK-like_C"/>
</dbReference>
<sequence>MRKQPFSRQSEEKRDFVLKIAIVDDLSSVWVQYLALPCFGVLFKLIVDAESGMILFLYLFIIDYLLVVRAAAFYICQALFGYNFFSWETGCSGSENTPPFIRLSAVQTGISTLSITTDNTSAFSPTWMNEKLVSTKPAGSGIGTESIRMIAEQYHGDARFEWRDGVFYASVLLNP</sequence>
<evidence type="ECO:0000259" key="2">
    <source>
        <dbReference type="Pfam" id="PF14501"/>
    </source>
</evidence>
<dbReference type="EMBL" id="PYLO01000003">
    <property type="protein sequence ID" value="PST37067.1"/>
    <property type="molecule type" value="Genomic_DNA"/>
</dbReference>
<keyword evidence="1" id="KW-0472">Membrane</keyword>
<gene>
    <name evidence="3" type="ORF">C7U56_11055</name>
</gene>
<evidence type="ECO:0000256" key="1">
    <source>
        <dbReference type="SAM" id="Phobius"/>
    </source>
</evidence>
<evidence type="ECO:0000313" key="4">
    <source>
        <dbReference type="Proteomes" id="UP000241048"/>
    </source>
</evidence>
<keyword evidence="1" id="KW-1133">Transmembrane helix</keyword>
<dbReference type="Pfam" id="PF14501">
    <property type="entry name" value="HATPase_c_5"/>
    <property type="match status" value="1"/>
</dbReference>
<name>A0A2T3FP46_9CLOT</name>
<dbReference type="Proteomes" id="UP000241048">
    <property type="component" value="Unassembled WGS sequence"/>
</dbReference>
<evidence type="ECO:0000313" key="3">
    <source>
        <dbReference type="EMBL" id="PST37067.1"/>
    </source>
</evidence>
<keyword evidence="1" id="KW-0812">Transmembrane</keyword>
<reference evidence="3 4" key="1">
    <citation type="submission" date="2018-03" db="EMBL/GenBank/DDBJ databases">
        <title>Lachnoclostridium SNUG30386 gen.nov., sp.nov., isolated from human faeces.</title>
        <authorList>
            <person name="Seo B."/>
            <person name="Jeon K."/>
            <person name="Ko G."/>
        </authorList>
    </citation>
    <scope>NUCLEOTIDE SEQUENCE [LARGE SCALE GENOMIC DNA]</scope>
    <source>
        <strain evidence="3 4">SNUG30386</strain>
    </source>
</reference>
<feature type="transmembrane region" description="Helical" evidence="1">
    <location>
        <begin position="21"/>
        <end position="47"/>
    </location>
</feature>
<proteinExistence type="predicted"/>
<protein>
    <recommendedName>
        <fullName evidence="2">Sensor histidine kinase NatK-like C-terminal domain-containing protein</fullName>
    </recommendedName>
</protein>